<keyword evidence="2" id="KW-1185">Reference proteome</keyword>
<reference evidence="1 2" key="1">
    <citation type="journal article" date="2013" name="BMC Genomics">
        <title>The miniature genome of a carnivorous plant Genlisea aurea contains a low number of genes and short non-coding sequences.</title>
        <authorList>
            <person name="Leushkin E.V."/>
            <person name="Sutormin R.A."/>
            <person name="Nabieva E.R."/>
            <person name="Penin A.A."/>
            <person name="Kondrashov A.S."/>
            <person name="Logacheva M.D."/>
        </authorList>
    </citation>
    <scope>NUCLEOTIDE SEQUENCE [LARGE SCALE GENOMIC DNA]</scope>
</reference>
<dbReference type="Proteomes" id="UP000015453">
    <property type="component" value="Unassembled WGS sequence"/>
</dbReference>
<comment type="caution">
    <text evidence="1">The sequence shown here is derived from an EMBL/GenBank/DDBJ whole genome shotgun (WGS) entry which is preliminary data.</text>
</comment>
<evidence type="ECO:0000313" key="2">
    <source>
        <dbReference type="Proteomes" id="UP000015453"/>
    </source>
</evidence>
<protein>
    <submittedName>
        <fullName evidence="1">Uncharacterized protein</fullName>
    </submittedName>
</protein>
<evidence type="ECO:0000313" key="1">
    <source>
        <dbReference type="EMBL" id="EPS68071.1"/>
    </source>
</evidence>
<organism evidence="1 2">
    <name type="scientific">Genlisea aurea</name>
    <dbReference type="NCBI Taxonomy" id="192259"/>
    <lineage>
        <taxon>Eukaryota</taxon>
        <taxon>Viridiplantae</taxon>
        <taxon>Streptophyta</taxon>
        <taxon>Embryophyta</taxon>
        <taxon>Tracheophyta</taxon>
        <taxon>Spermatophyta</taxon>
        <taxon>Magnoliopsida</taxon>
        <taxon>eudicotyledons</taxon>
        <taxon>Gunneridae</taxon>
        <taxon>Pentapetalae</taxon>
        <taxon>asterids</taxon>
        <taxon>lamiids</taxon>
        <taxon>Lamiales</taxon>
        <taxon>Lentibulariaceae</taxon>
        <taxon>Genlisea</taxon>
    </lineage>
</organism>
<dbReference type="EMBL" id="AUSU01002796">
    <property type="protein sequence ID" value="EPS68071.1"/>
    <property type="molecule type" value="Genomic_DNA"/>
</dbReference>
<dbReference type="AlphaFoldDB" id="S8CT60"/>
<accession>S8CT60</accession>
<gene>
    <name evidence="1" type="ORF">M569_06705</name>
</gene>
<proteinExistence type="predicted"/>
<name>S8CT60_9LAMI</name>
<sequence length="82" mass="9472">MQLAQPKDFYFISRKEGGAGWGGRSITRRILEKAKDLGHGGPRRAHILHTHHRDFEQLYYITQPVFGQPGILYRIIRISQNA</sequence>